<evidence type="ECO:0000313" key="3">
    <source>
        <dbReference type="EMBL" id="GIY69948.1"/>
    </source>
</evidence>
<accession>A0AAV4VK86</accession>
<feature type="transmembrane region" description="Helical" evidence="2">
    <location>
        <begin position="16"/>
        <end position="35"/>
    </location>
</feature>
<feature type="region of interest" description="Disordered" evidence="1">
    <location>
        <begin position="160"/>
        <end position="184"/>
    </location>
</feature>
<keyword evidence="4" id="KW-1185">Reference proteome</keyword>
<evidence type="ECO:0000256" key="2">
    <source>
        <dbReference type="SAM" id="Phobius"/>
    </source>
</evidence>
<organism evidence="3 4">
    <name type="scientific">Caerostris darwini</name>
    <dbReference type="NCBI Taxonomy" id="1538125"/>
    <lineage>
        <taxon>Eukaryota</taxon>
        <taxon>Metazoa</taxon>
        <taxon>Ecdysozoa</taxon>
        <taxon>Arthropoda</taxon>
        <taxon>Chelicerata</taxon>
        <taxon>Arachnida</taxon>
        <taxon>Araneae</taxon>
        <taxon>Araneomorphae</taxon>
        <taxon>Entelegynae</taxon>
        <taxon>Araneoidea</taxon>
        <taxon>Araneidae</taxon>
        <taxon>Caerostris</taxon>
    </lineage>
</organism>
<protein>
    <submittedName>
        <fullName evidence="3">Uncharacterized protein</fullName>
    </submittedName>
</protein>
<comment type="caution">
    <text evidence="3">The sequence shown here is derived from an EMBL/GenBank/DDBJ whole genome shotgun (WGS) entry which is preliminary data.</text>
</comment>
<keyword evidence="2" id="KW-0812">Transmembrane</keyword>
<gene>
    <name evidence="3" type="primary">AVEN_91870_1</name>
    <name evidence="3" type="ORF">CDAR_60611</name>
</gene>
<sequence length="184" mass="20649">MQESEHSSVEVLHRSYKMISGGLLFLVFYCAFPYLSSNDLSPTASWKSKLICASCMWSSLSTTVEAVPNVEESAKINEKVVKGTQLLEDLNDVLERVKDNLRKGGSIDMGLIAKIRGIKETFNQLKMNPSDLSEELLENFKEKTFEAFRLILQGLNVDSMSSQQNSKNNPKQGSSSKRSLFEEL</sequence>
<dbReference type="AlphaFoldDB" id="A0AAV4VK86"/>
<dbReference type="Proteomes" id="UP001054837">
    <property type="component" value="Unassembled WGS sequence"/>
</dbReference>
<evidence type="ECO:0000313" key="4">
    <source>
        <dbReference type="Proteomes" id="UP001054837"/>
    </source>
</evidence>
<feature type="compositionally biased region" description="Polar residues" evidence="1">
    <location>
        <begin position="160"/>
        <end position="178"/>
    </location>
</feature>
<keyword evidence="2" id="KW-1133">Transmembrane helix</keyword>
<keyword evidence="2" id="KW-0472">Membrane</keyword>
<dbReference type="EMBL" id="BPLQ01013128">
    <property type="protein sequence ID" value="GIY69948.1"/>
    <property type="molecule type" value="Genomic_DNA"/>
</dbReference>
<evidence type="ECO:0000256" key="1">
    <source>
        <dbReference type="SAM" id="MobiDB-lite"/>
    </source>
</evidence>
<name>A0AAV4VK86_9ARAC</name>
<reference evidence="3 4" key="1">
    <citation type="submission" date="2021-06" db="EMBL/GenBank/DDBJ databases">
        <title>Caerostris darwini draft genome.</title>
        <authorList>
            <person name="Kono N."/>
            <person name="Arakawa K."/>
        </authorList>
    </citation>
    <scope>NUCLEOTIDE SEQUENCE [LARGE SCALE GENOMIC DNA]</scope>
</reference>
<proteinExistence type="predicted"/>